<keyword evidence="6" id="KW-0695">RNA-directed DNA polymerase</keyword>
<feature type="domain" description="RNase H type-1" evidence="5">
    <location>
        <begin position="1722"/>
        <end position="1852"/>
    </location>
</feature>
<dbReference type="InterPro" id="IPR025558">
    <property type="entry name" value="DUF4283"/>
</dbReference>
<reference evidence="6 7" key="1">
    <citation type="submission" date="2020-12" db="EMBL/GenBank/DDBJ databases">
        <title>Concerted genomic and epigenomic changes stabilize Arabidopsis allopolyploids.</title>
        <authorList>
            <person name="Chen Z."/>
        </authorList>
    </citation>
    <scope>NUCLEOTIDE SEQUENCE [LARGE SCALE GENOMIC DNA]</scope>
    <source>
        <strain evidence="6">Allo738</strain>
        <tissue evidence="6">Leaf</tissue>
    </source>
</reference>
<dbReference type="InterPro" id="IPR005135">
    <property type="entry name" value="Endo/exonuclease/phosphatase"/>
</dbReference>
<feature type="domain" description="CCHC-type" evidence="3">
    <location>
        <begin position="262"/>
        <end position="277"/>
    </location>
</feature>
<dbReference type="Pfam" id="PF14111">
    <property type="entry name" value="DUF4283"/>
    <property type="match status" value="1"/>
</dbReference>
<dbReference type="PANTHER" id="PTHR33116:SF78">
    <property type="entry name" value="OS12G0587133 PROTEIN"/>
    <property type="match status" value="1"/>
</dbReference>
<dbReference type="PROSITE" id="PS50878">
    <property type="entry name" value="RT_POL"/>
    <property type="match status" value="1"/>
</dbReference>
<dbReference type="PANTHER" id="PTHR33116">
    <property type="entry name" value="REVERSE TRANSCRIPTASE ZINC-BINDING DOMAIN-CONTAINING PROTEIN-RELATED-RELATED"/>
    <property type="match status" value="1"/>
</dbReference>
<evidence type="ECO:0000259" key="3">
    <source>
        <dbReference type="PROSITE" id="PS50158"/>
    </source>
</evidence>
<dbReference type="GO" id="GO:0003964">
    <property type="term" value="F:RNA-directed DNA polymerase activity"/>
    <property type="evidence" value="ECO:0007669"/>
    <property type="project" value="UniProtKB-KW"/>
</dbReference>
<keyword evidence="6" id="KW-0808">Transferase</keyword>
<dbReference type="InterPro" id="IPR026960">
    <property type="entry name" value="RVT-Znf"/>
</dbReference>
<accession>A0A8T1ZJY5</accession>
<dbReference type="InterPro" id="IPR044730">
    <property type="entry name" value="RNase_H-like_dom_plant"/>
</dbReference>
<dbReference type="Pfam" id="PF00078">
    <property type="entry name" value="RVT_1"/>
    <property type="match status" value="1"/>
</dbReference>
<name>A0A8T1ZJY5_9BRAS</name>
<evidence type="ECO:0000259" key="5">
    <source>
        <dbReference type="PROSITE" id="PS50879"/>
    </source>
</evidence>
<feature type="region of interest" description="Disordered" evidence="2">
    <location>
        <begin position="400"/>
        <end position="488"/>
    </location>
</feature>
<dbReference type="GO" id="GO:0008270">
    <property type="term" value="F:zinc ion binding"/>
    <property type="evidence" value="ECO:0007669"/>
    <property type="project" value="UniProtKB-KW"/>
</dbReference>
<comment type="caution">
    <text evidence="6">The sequence shown here is derived from an EMBL/GenBank/DDBJ whole genome shotgun (WGS) entry which is preliminary data.</text>
</comment>
<organism evidence="6 7">
    <name type="scientific">Arabidopsis thaliana x Arabidopsis arenosa</name>
    <dbReference type="NCBI Taxonomy" id="1240361"/>
    <lineage>
        <taxon>Eukaryota</taxon>
        <taxon>Viridiplantae</taxon>
        <taxon>Streptophyta</taxon>
        <taxon>Embryophyta</taxon>
        <taxon>Tracheophyta</taxon>
        <taxon>Spermatophyta</taxon>
        <taxon>Magnoliopsida</taxon>
        <taxon>eudicotyledons</taxon>
        <taxon>Gunneridae</taxon>
        <taxon>Pentapetalae</taxon>
        <taxon>rosids</taxon>
        <taxon>malvids</taxon>
        <taxon>Brassicales</taxon>
        <taxon>Brassicaceae</taxon>
        <taxon>Camelineae</taxon>
        <taxon>Arabidopsis</taxon>
    </lineage>
</organism>
<keyword evidence="1" id="KW-0862">Zinc</keyword>
<dbReference type="PROSITE" id="PS50158">
    <property type="entry name" value="ZF_CCHC"/>
    <property type="match status" value="1"/>
</dbReference>
<gene>
    <name evidence="6" type="ORF">ISN45_Aa05g006270</name>
</gene>
<dbReference type="Pfam" id="PF13456">
    <property type="entry name" value="RVT_3"/>
    <property type="match status" value="1"/>
</dbReference>
<dbReference type="InterPro" id="IPR001878">
    <property type="entry name" value="Znf_CCHC"/>
</dbReference>
<protein>
    <submittedName>
        <fullName evidence="6">Reverse transcriptase zinc-binding domain</fullName>
    </submittedName>
</protein>
<dbReference type="CDD" id="cd01650">
    <property type="entry name" value="RT_nLTR_like"/>
    <property type="match status" value="1"/>
</dbReference>
<evidence type="ECO:0000259" key="4">
    <source>
        <dbReference type="PROSITE" id="PS50878"/>
    </source>
</evidence>
<keyword evidence="1" id="KW-0479">Metal-binding</keyword>
<sequence length="1886" mass="211151">MTAKEGDARVLGSEVYDATMMDVGERDRPPGDPPDGRVSWVQKVVGSNEGGMPTPEEVLGETFVLERLRLDFPDGEDGEPVITIGDEVLSAMNGLWKRCMIVKVLGRHVSVSVLSKRLREMWKPASAMYVMDLPRQFFMVRFAAEEEYLAALTGGPWRVFGSYLMVQAWTSGFDPLCDDITTTPVWVRLANLPLNLYHRTILMGIAKGLGNPIKVDNTTLNFERGRFARVCVEVNLRKPLKGSLVVNGERYFVSYEGLTNICSNCGLYGHLVHSCPKGVLASQKEAQEKAVVVAVQNPSSGGVSRGGTQADDGFTLVRPSGRKSVVRPEKVVFSAGGVSGESSGQNRRVPMMARNPANIPISNSFGSLEKNMGTTEIREEVVMIEANKENVDTGNQLRIAKSAGQDKRSPVGTDLSKKSSGMGDGHKVRRAANFKAQERNGPRPQQMKNYRPTQGLVFGPRNENVELSQSGKRLRVGSDGVGRDSASTDGVVVSVGEGSIQGAGVTRITPQDESSNPMASDVSSVEQQSSEGLAMKFKTEVLALFETHAGGDRASRICRGLGFENSYRVDAIGQSGGLWLLWRSEVGEVEIVEASDQFIHAKVINGVEVVNLIVVYAAPSVSRRSSLWDQLTTVIRGAVGPIVVGGDFNTIVRLDERSGGNGRLSPDSLAFGDWINELSLIDMGFKGNKFTWRRGRVASTVIAKRLDRVFCCAHSRLKWQEATVMHLPFLSSDHAPLYVQLSPEVQSDPKRRPFRFEAAWLKHSGFKDLLTASWKRDISTAAALVSLKDTLRRWNREVFGDVMKRKEKLLVEIKTVQDNLEVTPTDALLEREELLLKEFDSVLEQEELIWLQKSREKWFELGDRNTSFFHTSTVIRRRRNRIEMLKNDDGIWISEAKELEQLAIAYYRRLYSMDDIEAVVEQLPQGGFVQISDEDQNYLGKPFNASDVEKAVRAMGKFKSPGPDGYQPVFYQHCWEVVGESVVKFVLEFFATGQLPQDTNDALVVLIAKVAKPEKITQFRPISLCNVLFKMITKVMVERLKPVMCKLIGPAQSSFIPGRLSTDNIVIVQEAVHSMRRKKGRKGWMLLKLDLEKAYDRIRWDFLEDTLRAAGLSATWINWIMQCVAGPSMSLLWNGEKTEAFQPSRGLRQGDPISPYLFVLCMERLCHLIDLAVVGKKWKPISLSQGGPKLSHICFADDLILFAEASVAQIRVIRGVLERFCVASGQKVSLEKSKIFFSKNVSRELENLISDESGIKSTRELGKYLGMPVLQKRMNKETFGEILERMSSRLAGWKSRVLSFAGRLTLTKAVLSSIPVHSMSTIVLPASTLATLDKVAQSFLWGSTPEKRKQHLIGWRKVCLPKGEGGLGIRAAKDMNKALIAKVGWRLLNDKRSLWARVLRSKYRVGEPHDQNWMRVKSTWSSTWRSVGVGLREVVFPGLSWVIGDGSTLKFWVDKWVSNRPLLESVSGEMPANYESLTAKDLWRHGSGWMLEKIVPHVSQNVRLELATIVIDSVTGAKDRISWGESQNGEFTVQSAYALITRDQALRPNMSAFYRRVWRVTAPERVRVFLWLLGNQAIMTNEERHRRHLCDSNICQVCKGGVETIIHILRDCPAMAGIWTRIVPVRRRHEFFNKSLLEWMYDNLCDGVLVDDIPWATMFAMAIWWGWKWRCGNIFGENGKCRDRVRFVRELAKEVTMAHVSREELVGRRGRVERRIGWVPPTGDWMKLNTDGASKGNPGLAAAGGVLRDGDGNWCGGFAVNLGKCSAPLAELWGVYYGLYIAWERRVPHVILEVDSELVVGFLKTGIRESHPLSFLVRLCHGFISKDWTVRIDHVYREANCLADGLANHAFTLPLGFHFFVSAPTEVVSIVRDDVLGSTRPRMIPL</sequence>
<evidence type="ECO:0000256" key="2">
    <source>
        <dbReference type="SAM" id="MobiDB-lite"/>
    </source>
</evidence>
<dbReference type="InterPro" id="IPR002156">
    <property type="entry name" value="RNaseH_domain"/>
</dbReference>
<evidence type="ECO:0000313" key="6">
    <source>
        <dbReference type="EMBL" id="KAG7559018.1"/>
    </source>
</evidence>
<dbReference type="InterPro" id="IPR000477">
    <property type="entry name" value="RT_dom"/>
</dbReference>
<feature type="domain" description="Reverse transcriptase" evidence="4">
    <location>
        <begin position="988"/>
        <end position="1269"/>
    </location>
</feature>
<dbReference type="GO" id="GO:0004523">
    <property type="term" value="F:RNA-DNA hybrid ribonuclease activity"/>
    <property type="evidence" value="ECO:0007669"/>
    <property type="project" value="InterPro"/>
</dbReference>
<dbReference type="GO" id="GO:0003676">
    <property type="term" value="F:nucleic acid binding"/>
    <property type="evidence" value="ECO:0007669"/>
    <property type="project" value="InterPro"/>
</dbReference>
<evidence type="ECO:0000256" key="1">
    <source>
        <dbReference type="PROSITE-ProRule" id="PRU00047"/>
    </source>
</evidence>
<dbReference type="PROSITE" id="PS50879">
    <property type="entry name" value="RNASE_H_1"/>
    <property type="match status" value="1"/>
</dbReference>
<proteinExistence type="predicted"/>
<dbReference type="Pfam" id="PF13966">
    <property type="entry name" value="zf-RVT"/>
    <property type="match status" value="1"/>
</dbReference>
<evidence type="ECO:0000313" key="7">
    <source>
        <dbReference type="Proteomes" id="UP000694240"/>
    </source>
</evidence>
<dbReference type="CDD" id="cd06222">
    <property type="entry name" value="RNase_H_like"/>
    <property type="match status" value="1"/>
</dbReference>
<keyword evidence="6" id="KW-0548">Nucleotidyltransferase</keyword>
<dbReference type="Pfam" id="PF03372">
    <property type="entry name" value="Exo_endo_phos"/>
    <property type="match status" value="1"/>
</dbReference>
<dbReference type="EMBL" id="JAEFBK010000010">
    <property type="protein sequence ID" value="KAG7559018.1"/>
    <property type="molecule type" value="Genomic_DNA"/>
</dbReference>
<keyword evidence="1" id="KW-0863">Zinc-finger</keyword>
<keyword evidence="7" id="KW-1185">Reference proteome</keyword>
<dbReference type="Proteomes" id="UP000694240">
    <property type="component" value="Chromosome 10"/>
</dbReference>